<dbReference type="VEuPathDB" id="FungiDB:QG37_07654"/>
<dbReference type="Proteomes" id="UP000037122">
    <property type="component" value="Unassembled WGS sequence"/>
</dbReference>
<proteinExistence type="predicted"/>
<organism evidence="1 2">
    <name type="scientific">Candidozyma auris</name>
    <name type="common">Yeast</name>
    <name type="synonym">Candida auris</name>
    <dbReference type="NCBI Taxonomy" id="498019"/>
    <lineage>
        <taxon>Eukaryota</taxon>
        <taxon>Fungi</taxon>
        <taxon>Dikarya</taxon>
        <taxon>Ascomycota</taxon>
        <taxon>Saccharomycotina</taxon>
        <taxon>Pichiomycetes</taxon>
        <taxon>Metschnikowiaceae</taxon>
        <taxon>Candidozyma</taxon>
    </lineage>
</organism>
<dbReference type="AlphaFoldDB" id="A0A0L0NPV3"/>
<accession>A0A0L0NPV3</accession>
<dbReference type="EMBL" id="LGST01000061">
    <property type="protein sequence ID" value="KND96029.1"/>
    <property type="molecule type" value="Genomic_DNA"/>
</dbReference>
<name>A0A0L0NPV3_CANAR</name>
<comment type="caution">
    <text evidence="1">The sequence shown here is derived from an EMBL/GenBank/DDBJ whole genome shotgun (WGS) entry which is preliminary data.</text>
</comment>
<reference evidence="2" key="1">
    <citation type="journal article" date="2015" name="BMC Genomics">
        <title>Draft genome of a commonly misdiagnosed multidrug resistant pathogen Candida auris.</title>
        <authorList>
            <person name="Chatterjee S."/>
            <person name="Alampalli S.V."/>
            <person name="Nageshan R.K."/>
            <person name="Chettiar S.T."/>
            <person name="Joshi S."/>
            <person name="Tatu U.S."/>
        </authorList>
    </citation>
    <scope>NUCLEOTIDE SEQUENCE [LARGE SCALE GENOMIC DNA]</scope>
    <source>
        <strain evidence="2">6684</strain>
    </source>
</reference>
<gene>
    <name evidence="1" type="ORF">QG37_07654</name>
</gene>
<sequence>MLALYRNSGFTSEISPADFFAAISLYTGTGNWYGEAEEEEEEEEGAG</sequence>
<evidence type="ECO:0000313" key="2">
    <source>
        <dbReference type="Proteomes" id="UP000037122"/>
    </source>
</evidence>
<protein>
    <submittedName>
        <fullName evidence="1">Uncharacterized protein</fullName>
    </submittedName>
</protein>
<evidence type="ECO:0000313" key="1">
    <source>
        <dbReference type="EMBL" id="KND96029.1"/>
    </source>
</evidence>